<evidence type="ECO:0000256" key="1">
    <source>
        <dbReference type="ARBA" id="ARBA00022499"/>
    </source>
</evidence>
<dbReference type="InterPro" id="IPR019956">
    <property type="entry name" value="Ubiquitin_dom"/>
</dbReference>
<feature type="domain" description="Ubiquitin-like" evidence="4">
    <location>
        <begin position="181"/>
        <end position="255"/>
    </location>
</feature>
<sequence>MAEGKGTAGDSSSSGKRKRVENDKLSDDEHNAVYVDSSDEDNDDLLNDDTNNIVRNYKGMITALEVKLSDTIGYVKTQYPDISPKDHELLFNETVLCDNCTLADFHIKEESTLTKTIGQSVRPSDTIARVKGCIQFPERIPNNEVVLTFNDMVLDDSGTLVDFYIKDGSVLTLMRKSKGFMQISVKTLTGKTIPLEVKPSDSISNVKAKIKDKEGYLPAQQRLIFSGIQLGDDLTLADYNIHKESVLHLVLRLRG</sequence>
<accession>A0A2U1L8R6</accession>
<dbReference type="PRINTS" id="PR00348">
    <property type="entry name" value="UBIQUITIN"/>
</dbReference>
<feature type="compositionally biased region" description="Basic and acidic residues" evidence="3">
    <location>
        <begin position="20"/>
        <end position="31"/>
    </location>
</feature>
<protein>
    <submittedName>
        <fullName evidence="5">Polyubiqutin 5</fullName>
    </submittedName>
</protein>
<dbReference type="InterPro" id="IPR050158">
    <property type="entry name" value="Ubiquitin_ubiquitin-like"/>
</dbReference>
<dbReference type="GO" id="GO:0003729">
    <property type="term" value="F:mRNA binding"/>
    <property type="evidence" value="ECO:0007669"/>
    <property type="project" value="UniProtKB-ARBA"/>
</dbReference>
<dbReference type="SUPFAM" id="SSF54236">
    <property type="entry name" value="Ubiquitin-like"/>
    <property type="match status" value="3"/>
</dbReference>
<dbReference type="FunFam" id="3.10.20.90:FF:000160">
    <property type="entry name" value="Polyubiquitin-C"/>
    <property type="match status" value="1"/>
</dbReference>
<evidence type="ECO:0000259" key="4">
    <source>
        <dbReference type="PROSITE" id="PS50053"/>
    </source>
</evidence>
<keyword evidence="2" id="KW-0832">Ubl conjugation</keyword>
<evidence type="ECO:0000313" key="6">
    <source>
        <dbReference type="Proteomes" id="UP000245207"/>
    </source>
</evidence>
<gene>
    <name evidence="5" type="ORF">CTI12_AA515390</name>
</gene>
<dbReference type="PROSITE" id="PS50053">
    <property type="entry name" value="UBIQUITIN_2"/>
    <property type="match status" value="2"/>
</dbReference>
<reference evidence="5 6" key="1">
    <citation type="journal article" date="2018" name="Mol. Plant">
        <title>The genome of Artemisia annua provides insight into the evolution of Asteraceae family and artemisinin biosynthesis.</title>
        <authorList>
            <person name="Shen Q."/>
            <person name="Zhang L."/>
            <person name="Liao Z."/>
            <person name="Wang S."/>
            <person name="Yan T."/>
            <person name="Shi P."/>
            <person name="Liu M."/>
            <person name="Fu X."/>
            <person name="Pan Q."/>
            <person name="Wang Y."/>
            <person name="Lv Z."/>
            <person name="Lu X."/>
            <person name="Zhang F."/>
            <person name="Jiang W."/>
            <person name="Ma Y."/>
            <person name="Chen M."/>
            <person name="Hao X."/>
            <person name="Li L."/>
            <person name="Tang Y."/>
            <person name="Lv G."/>
            <person name="Zhou Y."/>
            <person name="Sun X."/>
            <person name="Brodelius P.E."/>
            <person name="Rose J.K.C."/>
            <person name="Tang K."/>
        </authorList>
    </citation>
    <scope>NUCLEOTIDE SEQUENCE [LARGE SCALE GENOMIC DNA]</scope>
    <source>
        <strain evidence="6">cv. Huhao1</strain>
        <tissue evidence="5">Leaf</tissue>
    </source>
</reference>
<dbReference type="Pfam" id="PF00240">
    <property type="entry name" value="ubiquitin"/>
    <property type="match status" value="3"/>
</dbReference>
<dbReference type="PANTHER" id="PTHR10666">
    <property type="entry name" value="UBIQUITIN"/>
    <property type="match status" value="1"/>
</dbReference>
<feature type="region of interest" description="Disordered" evidence="3">
    <location>
        <begin position="1"/>
        <end position="47"/>
    </location>
</feature>
<dbReference type="SMART" id="SM00213">
    <property type="entry name" value="UBQ"/>
    <property type="match status" value="2"/>
</dbReference>
<feature type="domain" description="Ubiquitin-like" evidence="4">
    <location>
        <begin position="103"/>
        <end position="180"/>
    </location>
</feature>
<dbReference type="Proteomes" id="UP000245207">
    <property type="component" value="Unassembled WGS sequence"/>
</dbReference>
<name>A0A2U1L8R6_ARTAN</name>
<dbReference type="InterPro" id="IPR029071">
    <property type="entry name" value="Ubiquitin-like_domsf"/>
</dbReference>
<dbReference type="Gene3D" id="3.10.20.90">
    <property type="entry name" value="Phosphatidylinositol 3-kinase Catalytic Subunit, Chain A, domain 1"/>
    <property type="match status" value="3"/>
</dbReference>
<evidence type="ECO:0000313" key="5">
    <source>
        <dbReference type="EMBL" id="PWA45382.1"/>
    </source>
</evidence>
<dbReference type="InterPro" id="IPR000626">
    <property type="entry name" value="Ubiquitin-like_dom"/>
</dbReference>
<feature type="compositionally biased region" description="Acidic residues" evidence="3">
    <location>
        <begin position="37"/>
        <end position="47"/>
    </location>
</feature>
<comment type="caution">
    <text evidence="5">The sequence shown here is derived from an EMBL/GenBank/DDBJ whole genome shotgun (WGS) entry which is preliminary data.</text>
</comment>
<keyword evidence="1" id="KW-1017">Isopeptide bond</keyword>
<keyword evidence="6" id="KW-1185">Reference proteome</keyword>
<dbReference type="OrthoDB" id="419317at2759"/>
<dbReference type="EMBL" id="PKPP01010787">
    <property type="protein sequence ID" value="PWA45382.1"/>
    <property type="molecule type" value="Genomic_DNA"/>
</dbReference>
<evidence type="ECO:0000256" key="2">
    <source>
        <dbReference type="ARBA" id="ARBA00022843"/>
    </source>
</evidence>
<dbReference type="AlphaFoldDB" id="A0A2U1L8R6"/>
<organism evidence="5 6">
    <name type="scientific">Artemisia annua</name>
    <name type="common">Sweet wormwood</name>
    <dbReference type="NCBI Taxonomy" id="35608"/>
    <lineage>
        <taxon>Eukaryota</taxon>
        <taxon>Viridiplantae</taxon>
        <taxon>Streptophyta</taxon>
        <taxon>Embryophyta</taxon>
        <taxon>Tracheophyta</taxon>
        <taxon>Spermatophyta</taxon>
        <taxon>Magnoliopsida</taxon>
        <taxon>eudicotyledons</taxon>
        <taxon>Gunneridae</taxon>
        <taxon>Pentapetalae</taxon>
        <taxon>asterids</taxon>
        <taxon>campanulids</taxon>
        <taxon>Asterales</taxon>
        <taxon>Asteraceae</taxon>
        <taxon>Asteroideae</taxon>
        <taxon>Anthemideae</taxon>
        <taxon>Artemisiinae</taxon>
        <taxon>Artemisia</taxon>
    </lineage>
</organism>
<evidence type="ECO:0000256" key="3">
    <source>
        <dbReference type="SAM" id="MobiDB-lite"/>
    </source>
</evidence>
<proteinExistence type="predicted"/>
<dbReference type="STRING" id="35608.A0A2U1L8R6"/>